<keyword evidence="2" id="KW-1185">Reference proteome</keyword>
<dbReference type="Proteomes" id="UP000830454">
    <property type="component" value="Chromosome"/>
</dbReference>
<sequence length="47" mass="5537">MIENARVINPETNANEKWNVVTSGDKILEIIKSKLKEKKHKRNRCIF</sequence>
<organism evidence="1 2">
    <name type="scientific">Flavobacterium sediminilitoris</name>
    <dbReference type="NCBI Taxonomy" id="2024526"/>
    <lineage>
        <taxon>Bacteria</taxon>
        <taxon>Pseudomonadati</taxon>
        <taxon>Bacteroidota</taxon>
        <taxon>Flavobacteriia</taxon>
        <taxon>Flavobacteriales</taxon>
        <taxon>Flavobacteriaceae</taxon>
        <taxon>Flavobacterium</taxon>
    </lineage>
</organism>
<reference evidence="1" key="2">
    <citation type="submission" date="2022-04" db="EMBL/GenBank/DDBJ databases">
        <title>Complete Genome Sequence of Flavobacterium sediminilitoris YSM-43, Isolated from a Tidal Sediment.</title>
        <authorList>
            <person name="Lee P.A."/>
        </authorList>
    </citation>
    <scope>NUCLEOTIDE SEQUENCE</scope>
    <source>
        <strain evidence="1">YSM-43</strain>
    </source>
</reference>
<gene>
    <name evidence="1" type="ORF">LXD69_00720</name>
</gene>
<reference evidence="1" key="1">
    <citation type="submission" date="2021-12" db="EMBL/GenBank/DDBJ databases">
        <authorList>
            <person name="Cha I.-T."/>
            <person name="Lee K.-E."/>
            <person name="Park S.-J."/>
        </authorList>
    </citation>
    <scope>NUCLEOTIDE SEQUENCE</scope>
    <source>
        <strain evidence="1">YSM-43</strain>
    </source>
</reference>
<accession>A0ABY4HMG3</accession>
<dbReference type="RefSeq" id="WP_246916683.1">
    <property type="nucleotide sequence ID" value="NZ_CP090145.1"/>
</dbReference>
<name>A0ABY4HMG3_9FLAO</name>
<evidence type="ECO:0000313" key="2">
    <source>
        <dbReference type="Proteomes" id="UP000830454"/>
    </source>
</evidence>
<proteinExistence type="predicted"/>
<protein>
    <submittedName>
        <fullName evidence="1">Uncharacterized protein</fullName>
    </submittedName>
</protein>
<evidence type="ECO:0000313" key="1">
    <source>
        <dbReference type="EMBL" id="UOX34049.1"/>
    </source>
</evidence>
<dbReference type="EMBL" id="CP090145">
    <property type="protein sequence ID" value="UOX34049.1"/>
    <property type="molecule type" value="Genomic_DNA"/>
</dbReference>